<proteinExistence type="predicted"/>
<name>A0A8J3YX84_9ACTN</name>
<dbReference type="EMBL" id="BOPF01000073">
    <property type="protein sequence ID" value="GIJ52293.1"/>
    <property type="molecule type" value="Genomic_DNA"/>
</dbReference>
<accession>A0A8J3YX84</accession>
<reference evidence="2" key="1">
    <citation type="submission" date="2021-01" db="EMBL/GenBank/DDBJ databases">
        <title>Whole genome shotgun sequence of Virgisporangium aliadipatigenens NBRC 105644.</title>
        <authorList>
            <person name="Komaki H."/>
            <person name="Tamura T."/>
        </authorList>
    </citation>
    <scope>NUCLEOTIDE SEQUENCE</scope>
    <source>
        <strain evidence="2">NBRC 105644</strain>
    </source>
</reference>
<dbReference type="Proteomes" id="UP000619260">
    <property type="component" value="Unassembled WGS sequence"/>
</dbReference>
<evidence type="ECO:0000313" key="2">
    <source>
        <dbReference type="EMBL" id="GIJ52293.1"/>
    </source>
</evidence>
<dbReference type="RefSeq" id="WP_203905692.1">
    <property type="nucleotide sequence ID" value="NZ_BOPF01000073.1"/>
</dbReference>
<protein>
    <recommendedName>
        <fullName evidence="1">Methyltransferase domain-containing protein</fullName>
    </recommendedName>
</protein>
<keyword evidence="3" id="KW-1185">Reference proteome</keyword>
<dbReference type="InterPro" id="IPR041698">
    <property type="entry name" value="Methyltransf_25"/>
</dbReference>
<dbReference type="InterPro" id="IPR029063">
    <property type="entry name" value="SAM-dependent_MTases_sf"/>
</dbReference>
<comment type="caution">
    <text evidence="2">The sequence shown here is derived from an EMBL/GenBank/DDBJ whole genome shotgun (WGS) entry which is preliminary data.</text>
</comment>
<gene>
    <name evidence="2" type="ORF">Val02_91790</name>
</gene>
<organism evidence="2 3">
    <name type="scientific">Virgisporangium aliadipatigenens</name>
    <dbReference type="NCBI Taxonomy" id="741659"/>
    <lineage>
        <taxon>Bacteria</taxon>
        <taxon>Bacillati</taxon>
        <taxon>Actinomycetota</taxon>
        <taxon>Actinomycetes</taxon>
        <taxon>Micromonosporales</taxon>
        <taxon>Micromonosporaceae</taxon>
        <taxon>Virgisporangium</taxon>
    </lineage>
</organism>
<evidence type="ECO:0000259" key="1">
    <source>
        <dbReference type="Pfam" id="PF13649"/>
    </source>
</evidence>
<evidence type="ECO:0000313" key="3">
    <source>
        <dbReference type="Proteomes" id="UP000619260"/>
    </source>
</evidence>
<sequence>MLTFADWLALREAADASARSTELADEVRERLRGRSTVTVHDLGTGTGAMGRWLAPRLDAPQHWILYDRDDDLLALAQARVAPEAKVTTRNTDITRLTAADLGDADLITASALLDMFTGAEVARVVDACAGVRCPVLFTLSVIGDVRLTPADPLDAEIMAAFNAHQRRTAHGRSLVGPDAAKLTIDAFTYRGARVVERSTPWTLGADQADLIAEWFKGWLGAACEQRPELAGPVEAYAARRLAENAAGDLRVTVGHVDLLVVWD</sequence>
<dbReference type="AlphaFoldDB" id="A0A8J3YX84"/>
<dbReference type="Gene3D" id="3.40.50.150">
    <property type="entry name" value="Vaccinia Virus protein VP39"/>
    <property type="match status" value="1"/>
</dbReference>
<dbReference type="SUPFAM" id="SSF53335">
    <property type="entry name" value="S-adenosyl-L-methionine-dependent methyltransferases"/>
    <property type="match status" value="1"/>
</dbReference>
<feature type="domain" description="Methyltransferase" evidence="1">
    <location>
        <begin position="39"/>
        <end position="131"/>
    </location>
</feature>
<dbReference type="Pfam" id="PF13649">
    <property type="entry name" value="Methyltransf_25"/>
    <property type="match status" value="1"/>
</dbReference>